<name>A0A139WL00_TRICA</name>
<dbReference type="FunCoup" id="A0A139WL00">
    <property type="interactions" value="773"/>
</dbReference>
<keyword evidence="5" id="KW-1185">Reference proteome</keyword>
<dbReference type="STRING" id="7070.A0A139WL00"/>
<evidence type="ECO:0000256" key="3">
    <source>
        <dbReference type="SAM" id="MobiDB-lite"/>
    </source>
</evidence>
<evidence type="ECO:0000313" key="5">
    <source>
        <dbReference type="Proteomes" id="UP000007266"/>
    </source>
</evidence>
<organism evidence="4 5">
    <name type="scientific">Tribolium castaneum</name>
    <name type="common">Red flour beetle</name>
    <dbReference type="NCBI Taxonomy" id="7070"/>
    <lineage>
        <taxon>Eukaryota</taxon>
        <taxon>Metazoa</taxon>
        <taxon>Ecdysozoa</taxon>
        <taxon>Arthropoda</taxon>
        <taxon>Hexapoda</taxon>
        <taxon>Insecta</taxon>
        <taxon>Pterygota</taxon>
        <taxon>Neoptera</taxon>
        <taxon>Endopterygota</taxon>
        <taxon>Coleoptera</taxon>
        <taxon>Polyphaga</taxon>
        <taxon>Cucujiformia</taxon>
        <taxon>Tenebrionidae</taxon>
        <taxon>Tenebrionidae incertae sedis</taxon>
        <taxon>Tribolium</taxon>
    </lineage>
</organism>
<dbReference type="AlphaFoldDB" id="A0A139WL00"/>
<dbReference type="EMBL" id="KQ971321">
    <property type="protein sequence ID" value="KYB28622.1"/>
    <property type="molecule type" value="Genomic_DNA"/>
</dbReference>
<sequence length="295" mass="34936">MCSLIRNTRSLIKPQFQCACYSVLKQPKPEEPDESSPKPVEPPKQVDNKPAVPEEKYDPRLVTKEDMKWRTPWHQKEASYYSTLRTFYSEHNQTDLLKLLQTPINLSPSAIKKWWAEKQEYKEMMLQSYIPARNQTLGNELAAAHFIVHRGGAVKFYNQDRWIKANKYNEYNLPRFYEEDKVLQAIDCTDMNLFYEGLSNLKDLKQVEWLRFSGVEKFDDWYLDRISNMFKHSLVYLDIRDCPNYTERGLGALHRMEKLKILCIDDMLMTESFEMTCLLLQEVNPHLDIKIGNFD</sequence>
<feature type="region of interest" description="Disordered" evidence="3">
    <location>
        <begin position="27"/>
        <end position="58"/>
    </location>
</feature>
<evidence type="ECO:0000313" key="4">
    <source>
        <dbReference type="EMBL" id="KYB28622.1"/>
    </source>
</evidence>
<evidence type="ECO:0000256" key="2">
    <source>
        <dbReference type="ARBA" id="ARBA00076566"/>
    </source>
</evidence>
<dbReference type="Gene3D" id="3.80.10.10">
    <property type="entry name" value="Ribonuclease Inhibitor"/>
    <property type="match status" value="1"/>
</dbReference>
<reference evidence="4 5" key="2">
    <citation type="journal article" date="2010" name="Nucleic Acids Res.">
        <title>BeetleBase in 2010: revisions to provide comprehensive genomic information for Tribolium castaneum.</title>
        <authorList>
            <person name="Kim H.S."/>
            <person name="Murphy T."/>
            <person name="Xia J."/>
            <person name="Caragea D."/>
            <person name="Park Y."/>
            <person name="Beeman R.W."/>
            <person name="Lorenzen M.D."/>
            <person name="Butcher S."/>
            <person name="Manak J.R."/>
            <person name="Brown S.J."/>
        </authorList>
    </citation>
    <scope>GENOME REANNOTATION</scope>
    <source>
        <strain evidence="4 5">Georgia GA2</strain>
    </source>
</reference>
<feature type="compositionally biased region" description="Basic and acidic residues" evidence="3">
    <location>
        <begin position="44"/>
        <end position="58"/>
    </location>
</feature>
<reference evidence="4 5" key="1">
    <citation type="journal article" date="2008" name="Nature">
        <title>The genome of the model beetle and pest Tribolium castaneum.</title>
        <authorList>
            <consortium name="Tribolium Genome Sequencing Consortium"/>
            <person name="Richards S."/>
            <person name="Gibbs R.A."/>
            <person name="Weinstock G.M."/>
            <person name="Brown S.J."/>
            <person name="Denell R."/>
            <person name="Beeman R.W."/>
            <person name="Gibbs R."/>
            <person name="Beeman R.W."/>
            <person name="Brown S.J."/>
            <person name="Bucher G."/>
            <person name="Friedrich M."/>
            <person name="Grimmelikhuijzen C.J."/>
            <person name="Klingler M."/>
            <person name="Lorenzen M."/>
            <person name="Richards S."/>
            <person name="Roth S."/>
            <person name="Schroder R."/>
            <person name="Tautz D."/>
            <person name="Zdobnov E.M."/>
            <person name="Muzny D."/>
            <person name="Gibbs R.A."/>
            <person name="Weinstock G.M."/>
            <person name="Attaway T."/>
            <person name="Bell S."/>
            <person name="Buhay C.J."/>
            <person name="Chandrabose M.N."/>
            <person name="Chavez D."/>
            <person name="Clerk-Blankenburg K.P."/>
            <person name="Cree A."/>
            <person name="Dao M."/>
            <person name="Davis C."/>
            <person name="Chacko J."/>
            <person name="Dinh H."/>
            <person name="Dugan-Rocha S."/>
            <person name="Fowler G."/>
            <person name="Garner T.T."/>
            <person name="Garnes J."/>
            <person name="Gnirke A."/>
            <person name="Hawes A."/>
            <person name="Hernandez J."/>
            <person name="Hines S."/>
            <person name="Holder M."/>
            <person name="Hume J."/>
            <person name="Jhangiani S.N."/>
            <person name="Joshi V."/>
            <person name="Khan Z.M."/>
            <person name="Jackson L."/>
            <person name="Kovar C."/>
            <person name="Kowis A."/>
            <person name="Lee S."/>
            <person name="Lewis L.R."/>
            <person name="Margolis J."/>
            <person name="Morgan M."/>
            <person name="Nazareth L.V."/>
            <person name="Nguyen N."/>
            <person name="Okwuonu G."/>
            <person name="Parker D."/>
            <person name="Richards S."/>
            <person name="Ruiz S.J."/>
            <person name="Santibanez J."/>
            <person name="Savard J."/>
            <person name="Scherer S.E."/>
            <person name="Schneider B."/>
            <person name="Sodergren E."/>
            <person name="Tautz D."/>
            <person name="Vattahil S."/>
            <person name="Villasana D."/>
            <person name="White C.S."/>
            <person name="Wright R."/>
            <person name="Park Y."/>
            <person name="Beeman R.W."/>
            <person name="Lord J."/>
            <person name="Oppert B."/>
            <person name="Lorenzen M."/>
            <person name="Brown S."/>
            <person name="Wang L."/>
            <person name="Savard J."/>
            <person name="Tautz D."/>
            <person name="Richards S."/>
            <person name="Weinstock G."/>
            <person name="Gibbs R.A."/>
            <person name="Liu Y."/>
            <person name="Worley K."/>
            <person name="Weinstock G."/>
            <person name="Elsik C.G."/>
            <person name="Reese J.T."/>
            <person name="Elhaik E."/>
            <person name="Landan G."/>
            <person name="Graur D."/>
            <person name="Arensburger P."/>
            <person name="Atkinson P."/>
            <person name="Beeman R.W."/>
            <person name="Beidler J."/>
            <person name="Brown S.J."/>
            <person name="Demuth J.P."/>
            <person name="Drury D.W."/>
            <person name="Du Y.Z."/>
            <person name="Fujiwara H."/>
            <person name="Lorenzen M."/>
            <person name="Maselli V."/>
            <person name="Osanai M."/>
            <person name="Park Y."/>
            <person name="Robertson H.M."/>
            <person name="Tu Z."/>
            <person name="Wang J.J."/>
            <person name="Wang S."/>
            <person name="Richards S."/>
            <person name="Song H."/>
            <person name="Zhang L."/>
            <person name="Sodergren E."/>
            <person name="Werner D."/>
            <person name="Stanke M."/>
            <person name="Morgenstern B."/>
            <person name="Solovyev V."/>
            <person name="Kosarev P."/>
            <person name="Brown G."/>
            <person name="Chen H.C."/>
            <person name="Ermolaeva O."/>
            <person name="Hlavina W."/>
            <person name="Kapustin Y."/>
            <person name="Kiryutin B."/>
            <person name="Kitts P."/>
            <person name="Maglott D."/>
            <person name="Pruitt K."/>
            <person name="Sapojnikov V."/>
            <person name="Souvorov A."/>
            <person name="Mackey A.J."/>
            <person name="Waterhouse R.M."/>
            <person name="Wyder S."/>
            <person name="Zdobnov E.M."/>
            <person name="Zdobnov E.M."/>
            <person name="Wyder S."/>
            <person name="Kriventseva E.V."/>
            <person name="Kadowaki T."/>
            <person name="Bork P."/>
            <person name="Aranda M."/>
            <person name="Bao R."/>
            <person name="Beermann A."/>
            <person name="Berns N."/>
            <person name="Bolognesi R."/>
            <person name="Bonneton F."/>
            <person name="Bopp D."/>
            <person name="Brown S.J."/>
            <person name="Bucher G."/>
            <person name="Butts T."/>
            <person name="Chaumot A."/>
            <person name="Denell R.E."/>
            <person name="Ferrier D.E."/>
            <person name="Friedrich M."/>
            <person name="Gordon C.M."/>
            <person name="Jindra M."/>
            <person name="Klingler M."/>
            <person name="Lan Q."/>
            <person name="Lattorff H.M."/>
            <person name="Laudet V."/>
            <person name="von Levetsow C."/>
            <person name="Liu Z."/>
            <person name="Lutz R."/>
            <person name="Lynch J.A."/>
            <person name="da Fonseca R.N."/>
            <person name="Posnien N."/>
            <person name="Reuter R."/>
            <person name="Roth S."/>
            <person name="Savard J."/>
            <person name="Schinko J.B."/>
            <person name="Schmitt C."/>
            <person name="Schoppmeier M."/>
            <person name="Schroder R."/>
            <person name="Shippy T.D."/>
            <person name="Simonnet F."/>
            <person name="Marques-Souza H."/>
            <person name="Tautz D."/>
            <person name="Tomoyasu Y."/>
            <person name="Trauner J."/>
            <person name="Van der Zee M."/>
            <person name="Vervoort M."/>
            <person name="Wittkopp N."/>
            <person name="Wimmer E.A."/>
            <person name="Yang X."/>
            <person name="Jones A.K."/>
            <person name="Sattelle D.B."/>
            <person name="Ebert P.R."/>
            <person name="Nelson D."/>
            <person name="Scott J.G."/>
            <person name="Beeman R.W."/>
            <person name="Muthukrishnan S."/>
            <person name="Kramer K.J."/>
            <person name="Arakane Y."/>
            <person name="Beeman R.W."/>
            <person name="Zhu Q."/>
            <person name="Hogenkamp D."/>
            <person name="Dixit R."/>
            <person name="Oppert B."/>
            <person name="Jiang H."/>
            <person name="Zou Z."/>
            <person name="Marshall J."/>
            <person name="Elpidina E."/>
            <person name="Vinokurov K."/>
            <person name="Oppert C."/>
            <person name="Zou Z."/>
            <person name="Evans J."/>
            <person name="Lu Z."/>
            <person name="Zhao P."/>
            <person name="Sumathipala N."/>
            <person name="Altincicek B."/>
            <person name="Vilcinskas A."/>
            <person name="Williams M."/>
            <person name="Hultmark D."/>
            <person name="Hetru C."/>
            <person name="Jiang H."/>
            <person name="Grimmelikhuijzen C.J."/>
            <person name="Hauser F."/>
            <person name="Cazzamali G."/>
            <person name="Williamson M."/>
            <person name="Park Y."/>
            <person name="Li B."/>
            <person name="Tanaka Y."/>
            <person name="Predel R."/>
            <person name="Neupert S."/>
            <person name="Schachtner J."/>
            <person name="Verleyen P."/>
            <person name="Raible F."/>
            <person name="Bork P."/>
            <person name="Friedrich M."/>
            <person name="Walden K.K."/>
            <person name="Robertson H.M."/>
            <person name="Angeli S."/>
            <person name="Foret S."/>
            <person name="Bucher G."/>
            <person name="Schuetz S."/>
            <person name="Maleszka R."/>
            <person name="Wimmer E.A."/>
            <person name="Beeman R.W."/>
            <person name="Lorenzen M."/>
            <person name="Tomoyasu Y."/>
            <person name="Miller S.C."/>
            <person name="Grossmann D."/>
            <person name="Bucher G."/>
        </authorList>
    </citation>
    <scope>NUCLEOTIDE SEQUENCE [LARGE SCALE GENOMIC DNA]</scope>
    <source>
        <strain evidence="4 5">Georgia GA2</strain>
    </source>
</reference>
<gene>
    <name evidence="4" type="primary">AUGUSTUS-3.0.2_32370</name>
    <name evidence="4" type="ORF">TcasGA2_TC032370</name>
</gene>
<dbReference type="GO" id="GO:0005737">
    <property type="term" value="C:cytoplasm"/>
    <property type="evidence" value="ECO:0000318"/>
    <property type="project" value="GO_Central"/>
</dbReference>
<dbReference type="OrthoDB" id="1708588at2759"/>
<evidence type="ECO:0000256" key="1">
    <source>
        <dbReference type="ARBA" id="ARBA00006901"/>
    </source>
</evidence>
<dbReference type="KEGG" id="tca:103312312"/>
<dbReference type="FunFam" id="3.80.10.10:FF:000168">
    <property type="entry name" value="Distal membrane arm assembly complex 2"/>
    <property type="match status" value="1"/>
</dbReference>
<comment type="similarity">
    <text evidence="1">Belongs to the ATP synthase subunit s family.</text>
</comment>
<dbReference type="eggNOG" id="KOG3864">
    <property type="taxonomic scope" value="Eukaryota"/>
</dbReference>
<dbReference type="SUPFAM" id="SSF52047">
    <property type="entry name" value="RNI-like"/>
    <property type="match status" value="1"/>
</dbReference>
<proteinExistence type="inferred from homology"/>
<dbReference type="InterPro" id="IPR032675">
    <property type="entry name" value="LRR_dom_sf"/>
</dbReference>
<protein>
    <recommendedName>
        <fullName evidence="2">ATP synthase subunit s-like protein</fullName>
    </recommendedName>
</protein>
<dbReference type="OMA" id="CKNIDDW"/>
<dbReference type="InParanoid" id="A0A139WL00"/>
<dbReference type="Proteomes" id="UP000007266">
    <property type="component" value="Linkage group 3"/>
</dbReference>
<accession>A0A139WL00</accession>